<evidence type="ECO:0000313" key="2">
    <source>
        <dbReference type="EMBL" id="TVY21771.1"/>
    </source>
</evidence>
<dbReference type="Gene3D" id="1.20.58.340">
    <property type="entry name" value="Magnesium transport protein CorA, transmembrane region"/>
    <property type="match status" value="1"/>
</dbReference>
<keyword evidence="1" id="KW-1133">Transmembrane helix</keyword>
<evidence type="ECO:0000256" key="1">
    <source>
        <dbReference type="SAM" id="Phobius"/>
    </source>
</evidence>
<gene>
    <name evidence="2" type="ORF">LARI1_G000175</name>
</gene>
<reference evidence="2 3" key="1">
    <citation type="submission" date="2018-05" db="EMBL/GenBank/DDBJ databases">
        <title>Whole genome sequencing for identification of molecular markers to develop diagnostic detection tools for the regulated plant pathogen Lachnellula willkommii.</title>
        <authorList>
            <person name="Giroux E."/>
            <person name="Bilodeau G."/>
        </authorList>
    </citation>
    <scope>NUCLEOTIDE SEQUENCE [LARGE SCALE GENOMIC DNA]</scope>
    <source>
        <strain evidence="2 3">CBS 203.66</strain>
    </source>
</reference>
<dbReference type="EMBL" id="QGMF01000006">
    <property type="protein sequence ID" value="TVY21771.1"/>
    <property type="molecule type" value="Genomic_DNA"/>
</dbReference>
<feature type="transmembrane region" description="Helical" evidence="1">
    <location>
        <begin position="387"/>
        <end position="406"/>
    </location>
</feature>
<sequence>MDTQCLFAQDTYNGKGSHLQRGASRRLGHRTGHKPTFYASQEEVTASQPVREILFRHFEVQGYSSVLVDDGFFRVEDIDENKISVQDDGEHARLRFLIGPPRLERKDEQGRPTRYNPEVPNPFDDPTFHRFVDAFQLHKACLSTRELGQVSRISSPSGITSFYIENLSYREGWYKVSIAYDPAIMSTSVYLHNFEMNESRIICDRLLSEPLHPLTLHPMLVPTLVFELLFKICIKELERLFYSSIQIQHTSGLSNYKLFEHFKDIQLDDDAAAQNSFGDGQSLCALEEHFDFSIMMGKKLLSYFENLNAITNAGQHKPAFENAGSIIYNRLEYLVSALEFQLPRLRRTQAHTQLNRSGLESRTATLGNNINHQIALESKADSSAMKAIAVLTMFFLPGTFVASFFAMPLFNWDAETQSGVVKNRFWIYWVVTVPGTVAVLVVWRLWWVFTYWNQHRDVEGETVAGAVRAWLGTWGEKTKGVENEKERRAGGD</sequence>
<feature type="transmembrane region" description="Helical" evidence="1">
    <location>
        <begin position="426"/>
        <end position="446"/>
    </location>
</feature>
<name>A0A8T9BQV5_9HELO</name>
<evidence type="ECO:0000313" key="3">
    <source>
        <dbReference type="Proteomes" id="UP000469559"/>
    </source>
</evidence>
<proteinExistence type="predicted"/>
<dbReference type="Proteomes" id="UP000469559">
    <property type="component" value="Unassembled WGS sequence"/>
</dbReference>
<dbReference type="AlphaFoldDB" id="A0A8T9BQV5"/>
<keyword evidence="3" id="KW-1185">Reference proteome</keyword>
<keyword evidence="1" id="KW-0812">Transmembrane</keyword>
<comment type="caution">
    <text evidence="2">The sequence shown here is derived from an EMBL/GenBank/DDBJ whole genome shotgun (WGS) entry which is preliminary data.</text>
</comment>
<keyword evidence="1" id="KW-0472">Membrane</keyword>
<organism evidence="2 3">
    <name type="scientific">Lachnellula arida</name>
    <dbReference type="NCBI Taxonomy" id="1316785"/>
    <lineage>
        <taxon>Eukaryota</taxon>
        <taxon>Fungi</taxon>
        <taxon>Dikarya</taxon>
        <taxon>Ascomycota</taxon>
        <taxon>Pezizomycotina</taxon>
        <taxon>Leotiomycetes</taxon>
        <taxon>Helotiales</taxon>
        <taxon>Lachnaceae</taxon>
        <taxon>Lachnellula</taxon>
    </lineage>
</organism>
<dbReference type="OrthoDB" id="2830640at2759"/>
<accession>A0A8T9BQV5</accession>
<protein>
    <submittedName>
        <fullName evidence="2">Uncharacterized protein</fullName>
    </submittedName>
</protein>